<feature type="compositionally biased region" description="Low complexity" evidence="1">
    <location>
        <begin position="21"/>
        <end position="49"/>
    </location>
</feature>
<feature type="compositionally biased region" description="Basic and acidic residues" evidence="1">
    <location>
        <begin position="110"/>
        <end position="124"/>
    </location>
</feature>
<sequence>MWPGQQSPGGEQNPQDPNRNPYAQPGYPQQPNPYQQPGYQQPNPYQQGGQPPGPAGPVTPPGQWAGPGAPGGSQPPGDGRNKRTTVIAISAAVAVVIAAGVTGAVVLTGGEKDDKTTTEAKESAKPSASSPASSSPGGGGEDNPRAGGDIKPVVSGWKVVQNPKRHVVFDVPAEWSVASTGSGVVVPDDTGKDKDGMAEAMSSPAYFQETRCVRTNDKGIQLNHEAGITGAKGAQGAKNLEEAAENAAASWAWAMFDQKKQGHLNIGKPSAFKSDHGITGFTAMTTATDVPKSHKCSSDGKAYAVAYKDDTGDLNTWIFAGIKSEKDEVPEETIKKIMSTLRPLKSS</sequence>
<gene>
    <name evidence="4" type="ORF">J1792_26065</name>
</gene>
<feature type="compositionally biased region" description="Low complexity" evidence="1">
    <location>
        <begin position="125"/>
        <end position="135"/>
    </location>
</feature>
<feature type="region of interest" description="Disordered" evidence="1">
    <location>
        <begin position="105"/>
        <end position="151"/>
    </location>
</feature>
<evidence type="ECO:0000313" key="5">
    <source>
        <dbReference type="Proteomes" id="UP000664781"/>
    </source>
</evidence>
<keyword evidence="5" id="KW-1185">Reference proteome</keyword>
<feature type="domain" description="DUF8017" evidence="3">
    <location>
        <begin position="151"/>
        <end position="345"/>
    </location>
</feature>
<dbReference type="Pfam" id="PF26056">
    <property type="entry name" value="DUF8017"/>
    <property type="match status" value="1"/>
</dbReference>
<feature type="compositionally biased region" description="Pro residues" evidence="1">
    <location>
        <begin position="51"/>
        <end position="60"/>
    </location>
</feature>
<proteinExistence type="predicted"/>
<organism evidence="4 5">
    <name type="scientific">Streptomyces triculaminicus</name>
    <dbReference type="NCBI Taxonomy" id="2816232"/>
    <lineage>
        <taxon>Bacteria</taxon>
        <taxon>Bacillati</taxon>
        <taxon>Actinomycetota</taxon>
        <taxon>Actinomycetes</taxon>
        <taxon>Kitasatosporales</taxon>
        <taxon>Streptomycetaceae</taxon>
        <taxon>Streptomyces</taxon>
    </lineage>
</organism>
<keyword evidence="2" id="KW-1133">Transmembrane helix</keyword>
<feature type="compositionally biased region" description="Polar residues" evidence="1">
    <location>
        <begin position="1"/>
        <end position="18"/>
    </location>
</feature>
<dbReference type="InterPro" id="IPR058330">
    <property type="entry name" value="DUF8017"/>
</dbReference>
<keyword evidence="2" id="KW-0812">Transmembrane</keyword>
<evidence type="ECO:0000256" key="1">
    <source>
        <dbReference type="SAM" id="MobiDB-lite"/>
    </source>
</evidence>
<dbReference type="AlphaFoldDB" id="A0A939JR00"/>
<evidence type="ECO:0000259" key="3">
    <source>
        <dbReference type="Pfam" id="PF26056"/>
    </source>
</evidence>
<evidence type="ECO:0000256" key="2">
    <source>
        <dbReference type="SAM" id="Phobius"/>
    </source>
</evidence>
<accession>A0A939JR00</accession>
<keyword evidence="2" id="KW-0472">Membrane</keyword>
<protein>
    <recommendedName>
        <fullName evidence="3">DUF8017 domain-containing protein</fullName>
    </recommendedName>
</protein>
<feature type="region of interest" description="Disordered" evidence="1">
    <location>
        <begin position="1"/>
        <end position="83"/>
    </location>
</feature>
<name>A0A939JR00_9ACTN</name>
<evidence type="ECO:0000313" key="4">
    <source>
        <dbReference type="EMBL" id="MBO0656113.1"/>
    </source>
</evidence>
<dbReference type="EMBL" id="JAFMOF010000004">
    <property type="protein sequence ID" value="MBO0656113.1"/>
    <property type="molecule type" value="Genomic_DNA"/>
</dbReference>
<comment type="caution">
    <text evidence="4">The sequence shown here is derived from an EMBL/GenBank/DDBJ whole genome shotgun (WGS) entry which is preliminary data.</text>
</comment>
<reference evidence="4" key="1">
    <citation type="submission" date="2021-03" db="EMBL/GenBank/DDBJ databases">
        <title>Streptomyces strains.</title>
        <authorList>
            <person name="Lund M.B."/>
            <person name="Toerring T."/>
        </authorList>
    </citation>
    <scope>NUCLEOTIDE SEQUENCE</scope>
    <source>
        <strain evidence="4">JCM 4242</strain>
    </source>
</reference>
<feature type="transmembrane region" description="Helical" evidence="2">
    <location>
        <begin position="86"/>
        <end position="107"/>
    </location>
</feature>
<dbReference type="RefSeq" id="WP_086571664.1">
    <property type="nucleotide sequence ID" value="NZ_JAFMOF010000004.1"/>
</dbReference>
<dbReference type="Proteomes" id="UP000664781">
    <property type="component" value="Unassembled WGS sequence"/>
</dbReference>